<dbReference type="CDD" id="cd22744">
    <property type="entry name" value="OTU"/>
    <property type="match status" value="1"/>
</dbReference>
<proteinExistence type="predicted"/>
<dbReference type="EMBL" id="LSRX01000208">
    <property type="protein sequence ID" value="OLQ04541.1"/>
    <property type="molecule type" value="Genomic_DNA"/>
</dbReference>
<keyword evidence="3" id="KW-1185">Reference proteome</keyword>
<sequence>MGGLRWFFEPLRWESPLSVTPRALSGLNTQTFRQVGVRRPRGVKPYLDLQRRRIWRFLGAPRTVGGEDIKDIAVQDDTSHMELNAGDFTLIASCAIGRVDRRRHEKIAPKKRTIFAEGHRNKQPAKATLDMFMVNKAGFEHTLEPETPRNDAADPTGLNTDGPQAAGEKREGRPIDAAASKRAKKEETGAWRLSPTRERAIAYLMPSPTHFGCDTRATSKEGAWGSALEVTAIANTCDVPVRVVLRRPPTSSMALRYHQRHYEALKGETADDTAKARSSMGRGLGCKPEETRTFVLLARWLQCDWPLAEVQRGSGLSVRNHLVSLSLSRNGAGETARKKQCNLPWPEGLLTLDEDDAFRVGPTLSVPSKSSSPPSAMSRNQAAFKAAVATRTPSQNCERRGSSDCGVHVWRRIVNVCAPTHDLFDAHAWVDFAPPLFASIPLIIVIKRMLRMAVFGTLAPLSNGVVRCAHLQAFVSFFAKAMFKVQEKSPRGIHGLRD</sequence>
<dbReference type="OrthoDB" id="10274644at2759"/>
<evidence type="ECO:0000313" key="2">
    <source>
        <dbReference type="EMBL" id="OLQ04541.1"/>
    </source>
</evidence>
<evidence type="ECO:0000256" key="1">
    <source>
        <dbReference type="SAM" id="MobiDB-lite"/>
    </source>
</evidence>
<protein>
    <submittedName>
        <fullName evidence="2">Uncharacterized protein</fullName>
    </submittedName>
</protein>
<name>A0A1Q9EAV8_SYMMI</name>
<gene>
    <name evidence="2" type="ORF">AK812_SmicGene12366</name>
</gene>
<feature type="compositionally biased region" description="Basic and acidic residues" evidence="1">
    <location>
        <begin position="142"/>
        <end position="152"/>
    </location>
</feature>
<dbReference type="AlphaFoldDB" id="A0A1Q9EAV8"/>
<evidence type="ECO:0000313" key="3">
    <source>
        <dbReference type="Proteomes" id="UP000186817"/>
    </source>
</evidence>
<feature type="region of interest" description="Disordered" evidence="1">
    <location>
        <begin position="142"/>
        <end position="190"/>
    </location>
</feature>
<dbReference type="Proteomes" id="UP000186817">
    <property type="component" value="Unassembled WGS sequence"/>
</dbReference>
<comment type="caution">
    <text evidence="2">The sequence shown here is derived from an EMBL/GenBank/DDBJ whole genome shotgun (WGS) entry which is preliminary data.</text>
</comment>
<reference evidence="2 3" key="1">
    <citation type="submission" date="2016-02" db="EMBL/GenBank/DDBJ databases">
        <title>Genome analysis of coral dinoflagellate symbionts highlights evolutionary adaptations to a symbiotic lifestyle.</title>
        <authorList>
            <person name="Aranda M."/>
            <person name="Li Y."/>
            <person name="Liew Y.J."/>
            <person name="Baumgarten S."/>
            <person name="Simakov O."/>
            <person name="Wilson M."/>
            <person name="Piel J."/>
            <person name="Ashoor H."/>
            <person name="Bougouffa S."/>
            <person name="Bajic V.B."/>
            <person name="Ryu T."/>
            <person name="Ravasi T."/>
            <person name="Bayer T."/>
            <person name="Micklem G."/>
            <person name="Kim H."/>
            <person name="Bhak J."/>
            <person name="Lajeunesse T.C."/>
            <person name="Voolstra C.R."/>
        </authorList>
    </citation>
    <scope>NUCLEOTIDE SEQUENCE [LARGE SCALE GENOMIC DNA]</scope>
    <source>
        <strain evidence="2 3">CCMP2467</strain>
    </source>
</reference>
<accession>A0A1Q9EAV8</accession>
<organism evidence="2 3">
    <name type="scientific">Symbiodinium microadriaticum</name>
    <name type="common">Dinoflagellate</name>
    <name type="synonym">Zooxanthella microadriatica</name>
    <dbReference type="NCBI Taxonomy" id="2951"/>
    <lineage>
        <taxon>Eukaryota</taxon>
        <taxon>Sar</taxon>
        <taxon>Alveolata</taxon>
        <taxon>Dinophyceae</taxon>
        <taxon>Suessiales</taxon>
        <taxon>Symbiodiniaceae</taxon>
        <taxon>Symbiodinium</taxon>
    </lineage>
</organism>